<reference evidence="2 3" key="1">
    <citation type="submission" date="2018-04" db="EMBL/GenBank/DDBJ databases">
        <authorList>
            <person name="Vogel A."/>
        </authorList>
    </citation>
    <scope>NUCLEOTIDE SEQUENCE [LARGE SCALE GENOMIC DNA]</scope>
</reference>
<organism evidence="2 3">
    <name type="scientific">Cuscuta campestris</name>
    <dbReference type="NCBI Taxonomy" id="132261"/>
    <lineage>
        <taxon>Eukaryota</taxon>
        <taxon>Viridiplantae</taxon>
        <taxon>Streptophyta</taxon>
        <taxon>Embryophyta</taxon>
        <taxon>Tracheophyta</taxon>
        <taxon>Spermatophyta</taxon>
        <taxon>Magnoliopsida</taxon>
        <taxon>eudicotyledons</taxon>
        <taxon>Gunneridae</taxon>
        <taxon>Pentapetalae</taxon>
        <taxon>asterids</taxon>
        <taxon>lamiids</taxon>
        <taxon>Solanales</taxon>
        <taxon>Convolvulaceae</taxon>
        <taxon>Cuscuteae</taxon>
        <taxon>Cuscuta</taxon>
        <taxon>Cuscuta subgen. Grammica</taxon>
        <taxon>Cuscuta sect. Cleistogrammica</taxon>
    </lineage>
</organism>
<dbReference type="Proteomes" id="UP000595140">
    <property type="component" value="Unassembled WGS sequence"/>
</dbReference>
<keyword evidence="1" id="KW-1133">Transmembrane helix</keyword>
<keyword evidence="3" id="KW-1185">Reference proteome</keyword>
<sequence length="113" mass="13165">MRIQGGDLNRVILFLICICHHLRFSGFICCIGWWSPVWRDTQGNQRSSCLFLLSQTLRFGKLRRLCVQGNNWVVLKSCFHRLLGLFSRPQCAQSHVTLIYQDIFQVQYSSSLV</sequence>
<keyword evidence="1" id="KW-0472">Membrane</keyword>
<name>A0A484MZB5_9ASTE</name>
<proteinExistence type="predicted"/>
<gene>
    <name evidence="2" type="ORF">CCAM_LOCUS35665</name>
</gene>
<evidence type="ECO:0000313" key="2">
    <source>
        <dbReference type="EMBL" id="VFQ93889.1"/>
    </source>
</evidence>
<feature type="transmembrane region" description="Helical" evidence="1">
    <location>
        <begin position="12"/>
        <end position="34"/>
    </location>
</feature>
<evidence type="ECO:0000256" key="1">
    <source>
        <dbReference type="SAM" id="Phobius"/>
    </source>
</evidence>
<protein>
    <submittedName>
        <fullName evidence="2">Uncharacterized protein</fullName>
    </submittedName>
</protein>
<dbReference type="EMBL" id="OOIL02005040">
    <property type="protein sequence ID" value="VFQ93889.1"/>
    <property type="molecule type" value="Genomic_DNA"/>
</dbReference>
<accession>A0A484MZB5</accession>
<evidence type="ECO:0000313" key="3">
    <source>
        <dbReference type="Proteomes" id="UP000595140"/>
    </source>
</evidence>
<dbReference type="AlphaFoldDB" id="A0A484MZB5"/>
<keyword evidence="1" id="KW-0812">Transmembrane</keyword>